<gene>
    <name evidence="2" type="ORF">C8N34_10469</name>
</gene>
<evidence type="ECO:0000313" key="2">
    <source>
        <dbReference type="EMBL" id="PTX50952.1"/>
    </source>
</evidence>
<sequence length="170" mass="19097">MRLVFMVINALKYSLLGAAMCFMGYLFSWNGLVFLFQSDPVQLVVVDFQSRKVPSGTEPDARFEYRPVFALAGATPPRAEYAQAYWQSHKIHLIGEVVPGRYRPETGEMRSDKAGGKWLWGGVMVFVVGLLVMIQAVFILAGVPDRQMPFRLGLGRRGFRMDIFGFPGDP</sequence>
<keyword evidence="1" id="KW-1133">Transmembrane helix</keyword>
<evidence type="ECO:0008006" key="4">
    <source>
        <dbReference type="Google" id="ProtNLM"/>
    </source>
</evidence>
<keyword evidence="3" id="KW-1185">Reference proteome</keyword>
<dbReference type="AlphaFoldDB" id="A0A2T6B4J7"/>
<keyword evidence="1" id="KW-0812">Transmembrane</keyword>
<feature type="transmembrane region" description="Helical" evidence="1">
    <location>
        <begin position="118"/>
        <end position="143"/>
    </location>
</feature>
<keyword evidence="1" id="KW-0472">Membrane</keyword>
<comment type="caution">
    <text evidence="2">The sequence shown here is derived from an EMBL/GenBank/DDBJ whole genome shotgun (WGS) entry which is preliminary data.</text>
</comment>
<organism evidence="2 3">
    <name type="scientific">Gemmobacter caeni</name>
    <dbReference type="NCBI Taxonomy" id="589035"/>
    <lineage>
        <taxon>Bacteria</taxon>
        <taxon>Pseudomonadati</taxon>
        <taxon>Pseudomonadota</taxon>
        <taxon>Alphaproteobacteria</taxon>
        <taxon>Rhodobacterales</taxon>
        <taxon>Paracoccaceae</taxon>
        <taxon>Gemmobacter</taxon>
    </lineage>
</organism>
<evidence type="ECO:0000313" key="3">
    <source>
        <dbReference type="Proteomes" id="UP000244224"/>
    </source>
</evidence>
<dbReference type="Proteomes" id="UP000244224">
    <property type="component" value="Unassembled WGS sequence"/>
</dbReference>
<feature type="transmembrane region" description="Helical" evidence="1">
    <location>
        <begin position="12"/>
        <end position="36"/>
    </location>
</feature>
<dbReference type="OrthoDB" id="7871725at2"/>
<reference evidence="2 3" key="1">
    <citation type="submission" date="2018-04" db="EMBL/GenBank/DDBJ databases">
        <title>Genomic Encyclopedia of Archaeal and Bacterial Type Strains, Phase II (KMG-II): from individual species to whole genera.</title>
        <authorList>
            <person name="Goeker M."/>
        </authorList>
    </citation>
    <scope>NUCLEOTIDE SEQUENCE [LARGE SCALE GENOMIC DNA]</scope>
    <source>
        <strain evidence="2 3">DSM 21823</strain>
    </source>
</reference>
<dbReference type="EMBL" id="QBKP01000004">
    <property type="protein sequence ID" value="PTX50952.1"/>
    <property type="molecule type" value="Genomic_DNA"/>
</dbReference>
<proteinExistence type="predicted"/>
<evidence type="ECO:0000256" key="1">
    <source>
        <dbReference type="SAM" id="Phobius"/>
    </source>
</evidence>
<accession>A0A2T6B4J7</accession>
<protein>
    <recommendedName>
        <fullName evidence="4">DUF3592 domain-containing protein</fullName>
    </recommendedName>
</protein>
<dbReference type="RefSeq" id="WP_145693591.1">
    <property type="nucleotide sequence ID" value="NZ_QBKP01000004.1"/>
</dbReference>
<name>A0A2T6B4J7_9RHOB</name>